<evidence type="ECO:0000259" key="5">
    <source>
        <dbReference type="Pfam" id="PF25917"/>
    </source>
</evidence>
<dbReference type="InterPro" id="IPR058625">
    <property type="entry name" value="MdtA-like_BSH"/>
</dbReference>
<keyword evidence="3" id="KW-1133">Transmembrane helix</keyword>
<evidence type="ECO:0000256" key="4">
    <source>
        <dbReference type="ARBA" id="ARBA00023136"/>
    </source>
</evidence>
<dbReference type="RefSeq" id="WP_171225694.1">
    <property type="nucleotide sequence ID" value="NZ_CP053085.1"/>
</dbReference>
<keyword evidence="8" id="KW-1185">Reference proteome</keyword>
<dbReference type="KEGG" id="ggr:HKW67_12460"/>
<evidence type="ECO:0000256" key="2">
    <source>
        <dbReference type="ARBA" id="ARBA00022692"/>
    </source>
</evidence>
<dbReference type="InterPro" id="IPR058634">
    <property type="entry name" value="AaeA-lik-b-barrel"/>
</dbReference>
<dbReference type="PANTHER" id="PTHR30386:SF26">
    <property type="entry name" value="TRANSPORT PROTEIN COMB"/>
    <property type="match status" value="1"/>
</dbReference>
<evidence type="ECO:0000259" key="6">
    <source>
        <dbReference type="Pfam" id="PF25963"/>
    </source>
</evidence>
<dbReference type="Pfam" id="PF25917">
    <property type="entry name" value="BSH_RND"/>
    <property type="match status" value="1"/>
</dbReference>
<dbReference type="InterPro" id="IPR050739">
    <property type="entry name" value="MFP"/>
</dbReference>
<gene>
    <name evidence="7" type="ORF">HKW67_12460</name>
</gene>
<evidence type="ECO:0000313" key="8">
    <source>
        <dbReference type="Proteomes" id="UP000500938"/>
    </source>
</evidence>
<dbReference type="EMBL" id="CP053085">
    <property type="protein sequence ID" value="QJR36259.1"/>
    <property type="molecule type" value="Genomic_DNA"/>
</dbReference>
<proteinExistence type="predicted"/>
<organism evidence="7 8">
    <name type="scientific">Gemmatimonas groenlandica</name>
    <dbReference type="NCBI Taxonomy" id="2732249"/>
    <lineage>
        <taxon>Bacteria</taxon>
        <taxon>Pseudomonadati</taxon>
        <taxon>Gemmatimonadota</taxon>
        <taxon>Gemmatimonadia</taxon>
        <taxon>Gemmatimonadales</taxon>
        <taxon>Gemmatimonadaceae</taxon>
        <taxon>Gemmatimonas</taxon>
    </lineage>
</organism>
<evidence type="ECO:0000313" key="7">
    <source>
        <dbReference type="EMBL" id="QJR36259.1"/>
    </source>
</evidence>
<evidence type="ECO:0000256" key="3">
    <source>
        <dbReference type="ARBA" id="ARBA00022989"/>
    </source>
</evidence>
<feature type="domain" description="Multidrug resistance protein MdtA-like barrel-sandwich hybrid" evidence="5">
    <location>
        <begin position="41"/>
        <end position="243"/>
    </location>
</feature>
<dbReference type="Pfam" id="PF25963">
    <property type="entry name" value="Beta-barrel_AAEA"/>
    <property type="match status" value="1"/>
</dbReference>
<dbReference type="AlphaFoldDB" id="A0A6M4IR53"/>
<dbReference type="GO" id="GO:0055085">
    <property type="term" value="P:transmembrane transport"/>
    <property type="evidence" value="ECO:0007669"/>
    <property type="project" value="InterPro"/>
</dbReference>
<evidence type="ECO:0000256" key="1">
    <source>
        <dbReference type="ARBA" id="ARBA00004167"/>
    </source>
</evidence>
<dbReference type="Gene3D" id="2.40.50.100">
    <property type="match status" value="1"/>
</dbReference>
<dbReference type="Proteomes" id="UP000500938">
    <property type="component" value="Chromosome"/>
</dbReference>
<keyword evidence="4" id="KW-0472">Membrane</keyword>
<feature type="domain" description="p-hydroxybenzoic acid efflux pump subunit AaeA-like beta-barrel" evidence="6">
    <location>
        <begin position="249"/>
        <end position="333"/>
    </location>
</feature>
<protein>
    <submittedName>
        <fullName evidence="7">HlyD family secretion protein</fullName>
    </submittedName>
</protein>
<reference evidence="7 8" key="1">
    <citation type="submission" date="2020-05" db="EMBL/GenBank/DDBJ databases">
        <title>Complete genome sequence of Gemmatimonas greenlandica TET16.</title>
        <authorList>
            <person name="Zeng Y."/>
        </authorList>
    </citation>
    <scope>NUCLEOTIDE SEQUENCE [LARGE SCALE GENOMIC DNA]</scope>
    <source>
        <strain evidence="7 8">TET16</strain>
    </source>
</reference>
<dbReference type="Gene3D" id="1.10.287.470">
    <property type="entry name" value="Helix hairpin bin"/>
    <property type="match status" value="1"/>
</dbReference>
<comment type="subcellular location">
    <subcellularLocation>
        <location evidence="1">Membrane</location>
        <topology evidence="1">Single-pass membrane protein</topology>
    </subcellularLocation>
</comment>
<keyword evidence="2" id="KW-0812">Transmembrane</keyword>
<accession>A0A6M4IR53</accession>
<name>A0A6M4IR53_9BACT</name>
<sequence length="342" mass="35592">MNIRLLIPAALVVAGGVWGFNRWSFSQTHESTDNAQVDGHIVPVVAKVGGYVMTVNVGENAHVDDKGVLVSIDEREYAVKLAQAEADYAAAVAAAGSGGLEGQAAAMVRTASSQRDVGDAQVLAARAQVVKAQSDLARAKELSAKQIISVAQLDAAQAAFDAASATLTATQRQVSAATSGVSNAEAGVRLARARLAAAKAARENASLQLSYAKITAPLSGIVSRKQVEVGQLVQAGQTLLSIVSDTGVFVTANFKETQLNRVRVGQKVELEIDAYAEKAEGEVESIASATGAKFALLPPDNATGNFTKVVQRVPVRIRITKALGADRPLRPGMSVLANVIVK</sequence>
<dbReference type="PANTHER" id="PTHR30386">
    <property type="entry name" value="MEMBRANE FUSION SUBUNIT OF EMRAB-TOLC MULTIDRUG EFFLUX PUMP"/>
    <property type="match status" value="1"/>
</dbReference>
<dbReference type="Gene3D" id="2.40.30.170">
    <property type="match status" value="1"/>
</dbReference>
<dbReference type="SUPFAM" id="SSF111369">
    <property type="entry name" value="HlyD-like secretion proteins"/>
    <property type="match status" value="2"/>
</dbReference>
<dbReference type="GO" id="GO:0016020">
    <property type="term" value="C:membrane"/>
    <property type="evidence" value="ECO:0007669"/>
    <property type="project" value="UniProtKB-SubCell"/>
</dbReference>